<protein>
    <submittedName>
        <fullName evidence="2">Discoidin domain-containing protein</fullName>
    </submittedName>
</protein>
<evidence type="ECO:0000313" key="2">
    <source>
        <dbReference type="EMBL" id="MBC8602196.1"/>
    </source>
</evidence>
<gene>
    <name evidence="3" type="ORF">DWU89_11045</name>
    <name evidence="2" type="ORF">H8784_10765</name>
</gene>
<feature type="chain" id="PRO_5017678838" evidence="1">
    <location>
        <begin position="18"/>
        <end position="677"/>
    </location>
</feature>
<dbReference type="AlphaFoldDB" id="A0A3D8HDR8"/>
<evidence type="ECO:0000256" key="1">
    <source>
        <dbReference type="SAM" id="SignalP"/>
    </source>
</evidence>
<keyword evidence="1" id="KW-0732">Signal</keyword>
<feature type="signal peptide" evidence="1">
    <location>
        <begin position="1"/>
        <end position="17"/>
    </location>
</feature>
<reference evidence="3 4" key="1">
    <citation type="submission" date="2018-07" db="EMBL/GenBank/DDBJ databases">
        <title>Parabacteroides acidifaciens nov. sp., isolated from human feces.</title>
        <authorList>
            <person name="Wang Y.J."/>
        </authorList>
    </citation>
    <scope>NUCLEOTIDE SEQUENCE [LARGE SCALE GENOMIC DNA]</scope>
    <source>
        <strain evidence="3 4">426-9</strain>
    </source>
</reference>
<accession>A0A3D8HDR8</accession>
<reference evidence="2 5" key="2">
    <citation type="submission" date="2020-08" db="EMBL/GenBank/DDBJ databases">
        <title>Genome public.</title>
        <authorList>
            <person name="Liu C."/>
            <person name="Sun Q."/>
        </authorList>
    </citation>
    <scope>NUCLEOTIDE SEQUENCE [LARGE SCALE GENOMIC DNA]</scope>
    <source>
        <strain evidence="2 5">426_9</strain>
    </source>
</reference>
<dbReference type="PANTHER" id="PTHR35532:SF5">
    <property type="entry name" value="CARBOHYDRATE-BINDING DOMAIN-CONTAINING PROTEIN"/>
    <property type="match status" value="1"/>
</dbReference>
<dbReference type="Proteomes" id="UP000256321">
    <property type="component" value="Unassembled WGS sequence"/>
</dbReference>
<evidence type="ECO:0000313" key="3">
    <source>
        <dbReference type="EMBL" id="RDU49096.1"/>
    </source>
</evidence>
<name>A0A3D8HDR8_9BACT</name>
<keyword evidence="5" id="KW-1185">Reference proteome</keyword>
<dbReference type="Gene3D" id="2.60.120.260">
    <property type="entry name" value="Galactose-binding domain-like"/>
    <property type="match status" value="1"/>
</dbReference>
<dbReference type="Proteomes" id="UP000629596">
    <property type="component" value="Unassembled WGS sequence"/>
</dbReference>
<dbReference type="EMBL" id="JACRTI010000023">
    <property type="protein sequence ID" value="MBC8602196.1"/>
    <property type="molecule type" value="Genomic_DNA"/>
</dbReference>
<comment type="caution">
    <text evidence="3">The sequence shown here is derived from an EMBL/GenBank/DDBJ whole genome shotgun (WGS) entry which is preliminary data.</text>
</comment>
<dbReference type="RefSeq" id="WP_115499704.1">
    <property type="nucleotide sequence ID" value="NZ_JACRTI010000023.1"/>
</dbReference>
<evidence type="ECO:0000313" key="4">
    <source>
        <dbReference type="Proteomes" id="UP000256321"/>
    </source>
</evidence>
<dbReference type="EMBL" id="QREV01000023">
    <property type="protein sequence ID" value="RDU49096.1"/>
    <property type="molecule type" value="Genomic_DNA"/>
</dbReference>
<organism evidence="3 4">
    <name type="scientific">Parabacteroides acidifaciens</name>
    <dbReference type="NCBI Taxonomy" id="2290935"/>
    <lineage>
        <taxon>Bacteria</taxon>
        <taxon>Pseudomonadati</taxon>
        <taxon>Bacteroidota</taxon>
        <taxon>Bacteroidia</taxon>
        <taxon>Bacteroidales</taxon>
        <taxon>Tannerellaceae</taxon>
        <taxon>Parabacteroides</taxon>
    </lineage>
</organism>
<dbReference type="InterPro" id="IPR008979">
    <property type="entry name" value="Galactose-bd-like_sf"/>
</dbReference>
<evidence type="ECO:0000313" key="5">
    <source>
        <dbReference type="Proteomes" id="UP000629596"/>
    </source>
</evidence>
<sequence>MNTILLILIAISFSACSYNNDDRQIEYALKLSDKNKQNLKQTLLHNINQSPKLTATKFLIQNMIGKQKIDNGSINKSQLYFDAFTIYFNNQGRYKNDIQYIICDSIKQLYPDAESRPLYLLDLQHISSDFLIHHIDYCFHVWQEYPWCKDIDFDTFCKYILPYTTSNCYWEQASDFFEQKYATLRDTVSHKSYKEIGEIISEDIDKTFVQNWVLFSQKHKGLLPTTFKNLATAQIGTCLEANIYKIAALRANGIPAALNTFPNWGNANSSHFWTEIIGDEHIDKLYDNTQRPYISKSDILVDNIFWKNTYSPTLKDIPPYASIQYCRTIPKVYRINYEIQQNSLALQAKEEIPDFFKNPGVEDITDKYIVCRDIEVPLWEGKHKKKYVYLCCYDDNNWIPVCWSLPRKKRALFPKVGVNVLYLPAYYENGTIIPAGDAFILTAEGEIKHFPHNTNEIEPSMTFYSKTPYRLHTALQAAGTLGTCFSVCNRKDLSDSLRVYTIDKLPFYEDSFKIPTHTKYRYLVCDFQNTPTFQDPYSIAEIKVWGENQQLIEGKLTGTKGISENKLENAIDRDRVSFYQPNKFEKQQYIVFDFGEPRKIEKVEFYPRSDDNRIVTGELYELFYWDKKWISLGQQYAKENKLTYHDIRKNALFRIHNHTRGKEHRPFTYENGKQVWW</sequence>
<dbReference type="SUPFAM" id="SSF49785">
    <property type="entry name" value="Galactose-binding domain-like"/>
    <property type="match status" value="1"/>
</dbReference>
<proteinExistence type="predicted"/>
<dbReference type="PANTHER" id="PTHR35532">
    <property type="entry name" value="SIMILAR TO POLYHYDROXYALKANOATE DEPOLYMERASE"/>
    <property type="match status" value="1"/>
</dbReference>